<sequence>MRTLGLLLGLFLMSVVVTAQAKETAYNITITIDNVANDNGSVLAGLHNVETFMKGKGVQNLQSTIKDGKITLVFKDVKPGEYAILAMHDKNNNKQMDREANGMPTEDYGISGSSTPYGPPSFNDAKFTVTDKDLEFAIRF</sequence>
<dbReference type="Pfam" id="PF09912">
    <property type="entry name" value="DUF2141"/>
    <property type="match status" value="1"/>
</dbReference>
<dbReference type="AlphaFoldDB" id="A0A1K1LVG6"/>
<accession>A0A1K1LVG6</accession>
<keyword evidence="3" id="KW-1185">Reference proteome</keyword>
<proteinExistence type="predicted"/>
<gene>
    <name evidence="2" type="ORF">SAMN05660313_00114</name>
</gene>
<dbReference type="RefSeq" id="WP_072301818.1">
    <property type="nucleotide sequence ID" value="NZ_FPIY01000001.1"/>
</dbReference>
<feature type="chain" id="PRO_5012159355" evidence="1">
    <location>
        <begin position="22"/>
        <end position="140"/>
    </location>
</feature>
<dbReference type="EMBL" id="FPIY01000001">
    <property type="protein sequence ID" value="SFW14925.1"/>
    <property type="molecule type" value="Genomic_DNA"/>
</dbReference>
<dbReference type="Proteomes" id="UP000183257">
    <property type="component" value="Unassembled WGS sequence"/>
</dbReference>
<keyword evidence="1" id="KW-0732">Signal</keyword>
<dbReference type="OrthoDB" id="9788332at2"/>
<evidence type="ECO:0000313" key="2">
    <source>
        <dbReference type="EMBL" id="SFW14925.1"/>
    </source>
</evidence>
<protein>
    <submittedName>
        <fullName evidence="2">Uncharacterized conserved protein, DUF2141 family</fullName>
    </submittedName>
</protein>
<reference evidence="3" key="1">
    <citation type="submission" date="2016-11" db="EMBL/GenBank/DDBJ databases">
        <authorList>
            <person name="Varghese N."/>
            <person name="Submissions S."/>
        </authorList>
    </citation>
    <scope>NUCLEOTIDE SEQUENCE [LARGE SCALE GENOMIC DNA]</scope>
    <source>
        <strain evidence="3">DSM 24786</strain>
    </source>
</reference>
<organism evidence="2 3">
    <name type="scientific">Cellulophaga fucicola</name>
    <dbReference type="NCBI Taxonomy" id="76595"/>
    <lineage>
        <taxon>Bacteria</taxon>
        <taxon>Pseudomonadati</taxon>
        <taxon>Bacteroidota</taxon>
        <taxon>Flavobacteriia</taxon>
        <taxon>Flavobacteriales</taxon>
        <taxon>Flavobacteriaceae</taxon>
        <taxon>Cellulophaga</taxon>
    </lineage>
</organism>
<feature type="signal peptide" evidence="1">
    <location>
        <begin position="1"/>
        <end position="21"/>
    </location>
</feature>
<evidence type="ECO:0000256" key="1">
    <source>
        <dbReference type="SAM" id="SignalP"/>
    </source>
</evidence>
<name>A0A1K1LVG6_9FLAO</name>
<dbReference type="InterPro" id="IPR018673">
    <property type="entry name" value="DUF2141"/>
</dbReference>
<evidence type="ECO:0000313" key="3">
    <source>
        <dbReference type="Proteomes" id="UP000183257"/>
    </source>
</evidence>